<dbReference type="RefSeq" id="WP_132312677.1">
    <property type="nucleotide sequence ID" value="NZ_SMAR01000023.1"/>
</dbReference>
<reference evidence="4 5" key="1">
    <citation type="submission" date="2019-03" db="EMBL/GenBank/DDBJ databases">
        <title>Freshwater and sediment microbial communities from various areas in North America, analyzing microbe dynamics in response to fracking.</title>
        <authorList>
            <person name="Lamendella R."/>
        </authorList>
    </citation>
    <scope>NUCLEOTIDE SEQUENCE [LARGE SCALE GENOMIC DNA]</scope>
    <source>
        <strain evidence="4 5">175.2</strain>
    </source>
</reference>
<evidence type="ECO:0000256" key="2">
    <source>
        <dbReference type="ARBA" id="ARBA00023136"/>
    </source>
</evidence>
<dbReference type="PANTHER" id="PTHR46825:SF11">
    <property type="entry name" value="PENICILLIN-BINDING PROTEIN 4"/>
    <property type="match status" value="1"/>
</dbReference>
<comment type="caution">
    <text evidence="4">The sequence shown here is derived from an EMBL/GenBank/DDBJ whole genome shotgun (WGS) entry which is preliminary data.</text>
</comment>
<organism evidence="4 5">
    <name type="scientific">Martelella mediterranea</name>
    <dbReference type="NCBI Taxonomy" id="293089"/>
    <lineage>
        <taxon>Bacteria</taxon>
        <taxon>Pseudomonadati</taxon>
        <taxon>Pseudomonadota</taxon>
        <taxon>Alphaproteobacteria</taxon>
        <taxon>Hyphomicrobiales</taxon>
        <taxon>Aurantimonadaceae</taxon>
        <taxon>Martelella</taxon>
    </lineage>
</organism>
<keyword evidence="5" id="KW-1185">Reference proteome</keyword>
<dbReference type="GO" id="GO:0016020">
    <property type="term" value="C:membrane"/>
    <property type="evidence" value="ECO:0007669"/>
    <property type="project" value="UniProtKB-SubCell"/>
</dbReference>
<comment type="subcellular location">
    <subcellularLocation>
        <location evidence="1">Membrane</location>
    </subcellularLocation>
</comment>
<dbReference type="InterPro" id="IPR050491">
    <property type="entry name" value="AmpC-like"/>
</dbReference>
<accession>A0A4R3NNB0</accession>
<evidence type="ECO:0000259" key="3">
    <source>
        <dbReference type="Pfam" id="PF00144"/>
    </source>
</evidence>
<dbReference type="Gene3D" id="3.40.710.10">
    <property type="entry name" value="DD-peptidase/beta-lactamase superfamily"/>
    <property type="match status" value="1"/>
</dbReference>
<dbReference type="Proteomes" id="UP000295097">
    <property type="component" value="Unassembled WGS sequence"/>
</dbReference>
<dbReference type="OrthoDB" id="119951at2"/>
<name>A0A4R3NNB0_9HYPH</name>
<sequence>MTVVNWDAAEKAAKGFSATWGNDEPGGAIIVFDASGPQIVTSGGLESLSTKAAFTQDSVVRYASVTKHAFAAMVLANSDVIVLDDSLSRHLPELQAPLADVTVGQALDMTGGLPDVRECLTLLGLSVFTETKSGPLLDFLSRMTRLNFEAGSEISYSNTGYRLVEAALERKGLFFRDYIRAQGDALGIALDAPDVWNDPVDGLAPGYWHDGKNWQLSAAGLHISASGSMTGSATALARWVGALLKGEGALGGIFDRISRSRTFADGSETGYGLGIRQVKLGGRTLYGHGGSHPGYKSHFLVDRETGTGIVVVANREDVNAYKIALETMAALTGAPLPVASSALPDGLYVTETGPWWLEITGSALNYLDNEDTLYEHDGDIVSSRSPTSPAFLKQDGNDIVGRIGHAERRFRPVAAETVPADLSGLWLSPEGAMLEVDGDAVVMGIGPVRQRMPLTSLGNGRFLFTLVDGPWTKRILLHRMSNDRLELVLSRARMMEYRRFG</sequence>
<evidence type="ECO:0000313" key="5">
    <source>
        <dbReference type="Proteomes" id="UP000295097"/>
    </source>
</evidence>
<evidence type="ECO:0000313" key="4">
    <source>
        <dbReference type="EMBL" id="TCT36152.1"/>
    </source>
</evidence>
<keyword evidence="2" id="KW-0472">Membrane</keyword>
<dbReference type="InterPro" id="IPR012338">
    <property type="entry name" value="Beta-lactam/transpept-like"/>
</dbReference>
<protein>
    <submittedName>
        <fullName evidence="4">CubicO group peptidase (Beta-lactamase class C family)</fullName>
    </submittedName>
</protein>
<gene>
    <name evidence="4" type="ORF">EDC90_10238</name>
</gene>
<dbReference type="AlphaFoldDB" id="A0A4R3NNB0"/>
<dbReference type="Pfam" id="PF00144">
    <property type="entry name" value="Beta-lactamase"/>
    <property type="match status" value="1"/>
</dbReference>
<proteinExistence type="predicted"/>
<dbReference type="InterPro" id="IPR001466">
    <property type="entry name" value="Beta-lactam-related"/>
</dbReference>
<dbReference type="SUPFAM" id="SSF56601">
    <property type="entry name" value="beta-lactamase/transpeptidase-like"/>
    <property type="match status" value="1"/>
</dbReference>
<dbReference type="PANTHER" id="PTHR46825">
    <property type="entry name" value="D-ALANYL-D-ALANINE-CARBOXYPEPTIDASE/ENDOPEPTIDASE AMPH"/>
    <property type="match status" value="1"/>
</dbReference>
<evidence type="ECO:0000256" key="1">
    <source>
        <dbReference type="ARBA" id="ARBA00004370"/>
    </source>
</evidence>
<dbReference type="EMBL" id="SMAR01000023">
    <property type="protein sequence ID" value="TCT36152.1"/>
    <property type="molecule type" value="Genomic_DNA"/>
</dbReference>
<feature type="domain" description="Beta-lactamase-related" evidence="3">
    <location>
        <begin position="23"/>
        <end position="325"/>
    </location>
</feature>